<dbReference type="Proteomes" id="UP001234297">
    <property type="component" value="Chromosome 9"/>
</dbReference>
<evidence type="ECO:0000313" key="2">
    <source>
        <dbReference type="Proteomes" id="UP001234297"/>
    </source>
</evidence>
<name>A0ACC2KF87_PERAE</name>
<sequence>MTSSPSIMESFFQRSLDDLIKSLRSPLLSSSPSHIISKSLDDIRRELRSTDPATKAVALQKLTYLSSLHSVDMSFAAFPVVELLSSPRFAHKKIAYLSASLSFHPGTDVLLLIPNQLRKDLNSPNPFESSLPLEFLSVASTPDLARELTPEIFTLLSSTKTHVKKRAISVIHTFFNLYPDSVRVAFKRLVENLDGSDPTVVSTAIGVFCELASKDPRSYLPLAPEFYRVLVDSKNNWILIKAVKIFGQLVPLEPRLAKRVVDPICEHMRRTGAKSLIFECVRMIVSSLADYESAVRLAVEKIHEFLVDEDPNLRYLGLNVLSILSSVNLWAVIENKEAIIKSLCDADPNIQLEALRLVMAMVSDENVAEISRVLMNYAVKSDPEFCNEILGSILSTCGRNVYELIVDFDWYVSILGEMSRNPNCRMGEEIECQMVDIGTRVKDARPELVRVGRDLLIDPALLGNPLLHHILSAAAWVSGEYIEFSKNPLELMEALLQPRTNLLPPNVRAVYIQSAFKVLVFTLNLYFMERDCIMSSSVVDLLPGVSDSVTETHCLEDCNSAECKVSVEEVKLSVENDDAAVTHSILDNVRLTCESITCMWNLIKLAMELMSGSEEVEIQERARNVLGLIHMLQEIPGFLIQNEVAFERIDPKATELVKLMLDAFSEELGPVPMNAQEKVPVPDGLTLDENLSKLDSVFGDDLPFSHGFSIQGHQHKETDGVPRFNMMNKEELEPLTESTSLLAQHRQRHGLYYLPTENEPESNDYPPANNDLQSLVNLVDAAEDLVKLTEPSKKPNRAKPRPVVIKLDEGNEVRAKTAKSVKDSKDDLISGVVRDILLGDGSKPISSQKSTSNKPPHRRVKEEGDSSSTKSKENVVDTQILIHGSPSSRKSRHRSSGKEKSKSSQDNKEKDGKRQESSRQKTHNDQYSLLFTTLCCYQGEDLEQHLVFFCNSSSYELSSSGFPEESSLVMEVAWNSH</sequence>
<comment type="caution">
    <text evidence="1">The sequence shown here is derived from an EMBL/GenBank/DDBJ whole genome shotgun (WGS) entry which is preliminary data.</text>
</comment>
<gene>
    <name evidence="1" type="ORF">MRB53_028277</name>
</gene>
<proteinExistence type="predicted"/>
<organism evidence="1 2">
    <name type="scientific">Persea americana</name>
    <name type="common">Avocado</name>
    <dbReference type="NCBI Taxonomy" id="3435"/>
    <lineage>
        <taxon>Eukaryota</taxon>
        <taxon>Viridiplantae</taxon>
        <taxon>Streptophyta</taxon>
        <taxon>Embryophyta</taxon>
        <taxon>Tracheophyta</taxon>
        <taxon>Spermatophyta</taxon>
        <taxon>Magnoliopsida</taxon>
        <taxon>Magnoliidae</taxon>
        <taxon>Laurales</taxon>
        <taxon>Lauraceae</taxon>
        <taxon>Persea</taxon>
    </lineage>
</organism>
<evidence type="ECO:0000313" key="1">
    <source>
        <dbReference type="EMBL" id="KAJ8619748.1"/>
    </source>
</evidence>
<protein>
    <submittedName>
        <fullName evidence="1">Uncharacterized protein</fullName>
    </submittedName>
</protein>
<keyword evidence="2" id="KW-1185">Reference proteome</keyword>
<dbReference type="EMBL" id="CM056817">
    <property type="protein sequence ID" value="KAJ8619748.1"/>
    <property type="molecule type" value="Genomic_DNA"/>
</dbReference>
<accession>A0ACC2KF87</accession>
<reference evidence="1 2" key="1">
    <citation type="journal article" date="2022" name="Hortic Res">
        <title>A haplotype resolved chromosomal level avocado genome allows analysis of novel avocado genes.</title>
        <authorList>
            <person name="Nath O."/>
            <person name="Fletcher S.J."/>
            <person name="Hayward A."/>
            <person name="Shaw L.M."/>
            <person name="Masouleh A.K."/>
            <person name="Furtado A."/>
            <person name="Henry R.J."/>
            <person name="Mitter N."/>
        </authorList>
    </citation>
    <scope>NUCLEOTIDE SEQUENCE [LARGE SCALE GENOMIC DNA]</scope>
    <source>
        <strain evidence="2">cv. Hass</strain>
    </source>
</reference>